<dbReference type="Pfam" id="PF09835">
    <property type="entry name" value="DUF2062"/>
    <property type="match status" value="1"/>
</dbReference>
<accession>A0AAW5R325</accession>
<dbReference type="PANTHER" id="PTHR40547">
    <property type="entry name" value="SLL0298 PROTEIN"/>
    <property type="match status" value="1"/>
</dbReference>
<comment type="caution">
    <text evidence="3">The sequence shown here is derived from an EMBL/GenBank/DDBJ whole genome shotgun (WGS) entry which is preliminary data.</text>
</comment>
<evidence type="ECO:0000313" key="3">
    <source>
        <dbReference type="EMBL" id="MCT8973009.1"/>
    </source>
</evidence>
<dbReference type="EMBL" id="JALIDZ010000006">
    <property type="protein sequence ID" value="MCT8973009.1"/>
    <property type="molecule type" value="Genomic_DNA"/>
</dbReference>
<protein>
    <submittedName>
        <fullName evidence="3">DUF2062 domain-containing protein</fullName>
    </submittedName>
</protein>
<evidence type="ECO:0000256" key="1">
    <source>
        <dbReference type="SAM" id="Phobius"/>
    </source>
</evidence>
<organism evidence="3 4">
    <name type="scientific">Microbaculum marinisediminis</name>
    <dbReference type="NCBI Taxonomy" id="2931392"/>
    <lineage>
        <taxon>Bacteria</taxon>
        <taxon>Pseudomonadati</taxon>
        <taxon>Pseudomonadota</taxon>
        <taxon>Alphaproteobacteria</taxon>
        <taxon>Hyphomicrobiales</taxon>
        <taxon>Tepidamorphaceae</taxon>
        <taxon>Microbaculum</taxon>
    </lineage>
</organism>
<reference evidence="3 4" key="1">
    <citation type="submission" date="2022-04" db="EMBL/GenBank/DDBJ databases">
        <authorList>
            <person name="Ye Y.-Q."/>
            <person name="Du Z.-J."/>
        </authorList>
    </citation>
    <scope>NUCLEOTIDE SEQUENCE [LARGE SCALE GENOMIC DNA]</scope>
    <source>
        <strain evidence="3 4">A6E488</strain>
    </source>
</reference>
<keyword evidence="4" id="KW-1185">Reference proteome</keyword>
<feature type="domain" description="DUF2062" evidence="2">
    <location>
        <begin position="2"/>
        <end position="137"/>
    </location>
</feature>
<gene>
    <name evidence="3" type="ORF">MUB46_14175</name>
</gene>
<keyword evidence="1" id="KW-0472">Membrane</keyword>
<evidence type="ECO:0000259" key="2">
    <source>
        <dbReference type="Pfam" id="PF09835"/>
    </source>
</evidence>
<proteinExistence type="predicted"/>
<evidence type="ECO:0000313" key="4">
    <source>
        <dbReference type="Proteomes" id="UP001320898"/>
    </source>
</evidence>
<feature type="transmembrane region" description="Helical" evidence="1">
    <location>
        <begin position="26"/>
        <end position="46"/>
    </location>
</feature>
<sequence length="159" mass="16828">MLRLSASPHAIAAGFAAGVMVSFTPFVGLHFVLAAILAFVTGGNILASALGTALGNPLTFPFIWAASYRMGLLIMGGNGASHPPIDMSLGLFAHSWDTLMPVLTTMLIGAVPLGIIAWIVFYFLVRTIVRSFQAARQRRFEEHAARKDAVAPTSLGSEG</sequence>
<keyword evidence="1" id="KW-1133">Transmembrane helix</keyword>
<name>A0AAW5R325_9HYPH</name>
<dbReference type="InterPro" id="IPR018639">
    <property type="entry name" value="DUF2062"/>
</dbReference>
<dbReference type="AlphaFoldDB" id="A0AAW5R325"/>
<feature type="transmembrane region" description="Helical" evidence="1">
    <location>
        <begin position="100"/>
        <end position="129"/>
    </location>
</feature>
<dbReference type="Proteomes" id="UP001320898">
    <property type="component" value="Unassembled WGS sequence"/>
</dbReference>
<keyword evidence="1" id="KW-0812">Transmembrane</keyword>
<dbReference type="PANTHER" id="PTHR40547:SF1">
    <property type="entry name" value="SLL0298 PROTEIN"/>
    <property type="match status" value="1"/>
</dbReference>